<evidence type="ECO:0000256" key="1">
    <source>
        <dbReference type="SAM" id="MobiDB-lite"/>
    </source>
</evidence>
<name>A0AAV4UKS9_CAEEX</name>
<feature type="compositionally biased region" description="Basic and acidic residues" evidence="1">
    <location>
        <begin position="41"/>
        <end position="59"/>
    </location>
</feature>
<gene>
    <name evidence="2" type="ORF">CEXT_784781</name>
</gene>
<dbReference type="EMBL" id="BPLR01013031">
    <property type="protein sequence ID" value="GIY58189.1"/>
    <property type="molecule type" value="Genomic_DNA"/>
</dbReference>
<feature type="region of interest" description="Disordered" evidence="1">
    <location>
        <begin position="36"/>
        <end position="120"/>
    </location>
</feature>
<dbReference type="Proteomes" id="UP001054945">
    <property type="component" value="Unassembled WGS sequence"/>
</dbReference>
<accession>A0AAV4UKS9</accession>
<sequence length="133" mass="15156">MMSSLARVKQLDLETLDDKISQIVGRRIFWPATFTTNTQSKTEKREDIAKKQDKKHADRMPQTGSGDFDDKIAQIVGRRIVWPATSTTNTQSKTEEREDTAKNKKKDADRMPQCPRMQSGKCDSIHCNALHCC</sequence>
<keyword evidence="3" id="KW-1185">Reference proteome</keyword>
<feature type="compositionally biased region" description="Basic and acidic residues" evidence="1">
    <location>
        <begin position="93"/>
        <end position="110"/>
    </location>
</feature>
<evidence type="ECO:0000313" key="2">
    <source>
        <dbReference type="EMBL" id="GIY58189.1"/>
    </source>
</evidence>
<dbReference type="AlphaFoldDB" id="A0AAV4UKS9"/>
<organism evidence="2 3">
    <name type="scientific">Caerostris extrusa</name>
    <name type="common">Bark spider</name>
    <name type="synonym">Caerostris bankana</name>
    <dbReference type="NCBI Taxonomy" id="172846"/>
    <lineage>
        <taxon>Eukaryota</taxon>
        <taxon>Metazoa</taxon>
        <taxon>Ecdysozoa</taxon>
        <taxon>Arthropoda</taxon>
        <taxon>Chelicerata</taxon>
        <taxon>Arachnida</taxon>
        <taxon>Araneae</taxon>
        <taxon>Araneomorphae</taxon>
        <taxon>Entelegynae</taxon>
        <taxon>Araneoidea</taxon>
        <taxon>Araneidae</taxon>
        <taxon>Caerostris</taxon>
    </lineage>
</organism>
<evidence type="ECO:0000313" key="3">
    <source>
        <dbReference type="Proteomes" id="UP001054945"/>
    </source>
</evidence>
<protein>
    <submittedName>
        <fullName evidence="2">Uncharacterized protein</fullName>
    </submittedName>
</protein>
<proteinExistence type="predicted"/>
<comment type="caution">
    <text evidence="2">The sequence shown here is derived from an EMBL/GenBank/DDBJ whole genome shotgun (WGS) entry which is preliminary data.</text>
</comment>
<reference evidence="2 3" key="1">
    <citation type="submission" date="2021-06" db="EMBL/GenBank/DDBJ databases">
        <title>Caerostris extrusa draft genome.</title>
        <authorList>
            <person name="Kono N."/>
            <person name="Arakawa K."/>
        </authorList>
    </citation>
    <scope>NUCLEOTIDE SEQUENCE [LARGE SCALE GENOMIC DNA]</scope>
</reference>